<evidence type="ECO:0000313" key="2">
    <source>
        <dbReference type="Proteomes" id="UP001168972"/>
    </source>
</evidence>
<dbReference type="EMBL" id="JAQQBR010000940">
    <property type="protein sequence ID" value="KAK0169497.1"/>
    <property type="molecule type" value="Genomic_DNA"/>
</dbReference>
<keyword evidence="2" id="KW-1185">Reference proteome</keyword>
<organism evidence="1 2">
    <name type="scientific">Microctonus hyperodae</name>
    <name type="common">Parasitoid wasp</name>
    <dbReference type="NCBI Taxonomy" id="165561"/>
    <lineage>
        <taxon>Eukaryota</taxon>
        <taxon>Metazoa</taxon>
        <taxon>Ecdysozoa</taxon>
        <taxon>Arthropoda</taxon>
        <taxon>Hexapoda</taxon>
        <taxon>Insecta</taxon>
        <taxon>Pterygota</taxon>
        <taxon>Neoptera</taxon>
        <taxon>Endopterygota</taxon>
        <taxon>Hymenoptera</taxon>
        <taxon>Apocrita</taxon>
        <taxon>Ichneumonoidea</taxon>
        <taxon>Braconidae</taxon>
        <taxon>Euphorinae</taxon>
        <taxon>Microctonus</taxon>
    </lineage>
</organism>
<gene>
    <name evidence="1" type="ORF">PV327_011534</name>
</gene>
<dbReference type="Proteomes" id="UP001168972">
    <property type="component" value="Unassembled WGS sequence"/>
</dbReference>
<comment type="caution">
    <text evidence="1">The sequence shown here is derived from an EMBL/GenBank/DDBJ whole genome shotgun (WGS) entry which is preliminary data.</text>
</comment>
<sequence>MGGVDLHDNGVANYRISIRGKKWWWPLWIQCLDSAVVNAWKLHCLVTASKNAKPMSQLHFKNTVAKSLLLASEDVMAETDSTTTDETDADYMVQNLPKLDRLHVSIKVNNRRRCIVCAPKATIFNNNRNTNPKLAPE</sequence>
<accession>A0AA39KQ12</accession>
<evidence type="ECO:0000313" key="1">
    <source>
        <dbReference type="EMBL" id="KAK0169497.1"/>
    </source>
</evidence>
<reference evidence="1" key="2">
    <citation type="submission" date="2023-03" db="EMBL/GenBank/DDBJ databases">
        <authorList>
            <person name="Inwood S.N."/>
            <person name="Skelly J.G."/>
            <person name="Guhlin J."/>
            <person name="Harrop T.W.R."/>
            <person name="Goldson S.G."/>
            <person name="Dearden P.K."/>
        </authorList>
    </citation>
    <scope>NUCLEOTIDE SEQUENCE</scope>
    <source>
        <strain evidence="1">Lincoln</strain>
        <tissue evidence="1">Whole body</tissue>
    </source>
</reference>
<proteinExistence type="predicted"/>
<dbReference type="PANTHER" id="PTHR47272">
    <property type="entry name" value="DDE_TNP_1_7 DOMAIN-CONTAINING PROTEIN"/>
    <property type="match status" value="1"/>
</dbReference>
<evidence type="ECO:0008006" key="3">
    <source>
        <dbReference type="Google" id="ProtNLM"/>
    </source>
</evidence>
<dbReference type="PANTHER" id="PTHR47272:SF2">
    <property type="entry name" value="PIGGYBAC TRANSPOSABLE ELEMENT-DERIVED PROTEIN 3-LIKE"/>
    <property type="match status" value="1"/>
</dbReference>
<protein>
    <recommendedName>
        <fullName evidence="3">PiggyBac transposable element-derived protein domain-containing protein</fullName>
    </recommendedName>
</protein>
<dbReference type="AlphaFoldDB" id="A0AA39KQ12"/>
<name>A0AA39KQ12_MICHY</name>
<reference evidence="1" key="1">
    <citation type="journal article" date="2023" name="bioRxiv">
        <title>Scaffold-level genome assemblies of two parasitoid biocontrol wasps reveal the parthenogenesis mechanism and an associated novel virus.</title>
        <authorList>
            <person name="Inwood S."/>
            <person name="Skelly J."/>
            <person name="Guhlin J."/>
            <person name="Harrop T."/>
            <person name="Goldson S."/>
            <person name="Dearden P."/>
        </authorList>
    </citation>
    <scope>NUCLEOTIDE SEQUENCE</scope>
    <source>
        <strain evidence="1">Lincoln</strain>
        <tissue evidence="1">Whole body</tissue>
    </source>
</reference>